<protein>
    <submittedName>
        <fullName evidence="1">Uncharacterized protein</fullName>
    </submittedName>
</protein>
<accession>A0ACC0TYP1</accession>
<dbReference type="Proteomes" id="UP001207468">
    <property type="component" value="Unassembled WGS sequence"/>
</dbReference>
<evidence type="ECO:0000313" key="1">
    <source>
        <dbReference type="EMBL" id="KAI9453938.1"/>
    </source>
</evidence>
<name>A0ACC0TYP1_9AGAM</name>
<keyword evidence="2" id="KW-1185">Reference proteome</keyword>
<gene>
    <name evidence="1" type="ORF">F5148DRAFT_451505</name>
</gene>
<dbReference type="EMBL" id="JAGFNK010000286">
    <property type="protein sequence ID" value="KAI9453938.1"/>
    <property type="molecule type" value="Genomic_DNA"/>
</dbReference>
<reference evidence="1" key="1">
    <citation type="submission" date="2021-03" db="EMBL/GenBank/DDBJ databases">
        <title>Evolutionary priming and transition to the ectomycorrhizal habit in an iconic lineage of mushroom-forming fungi: is preadaptation a requirement?</title>
        <authorList>
            <consortium name="DOE Joint Genome Institute"/>
            <person name="Looney B.P."/>
            <person name="Miyauchi S."/>
            <person name="Morin E."/>
            <person name="Drula E."/>
            <person name="Courty P.E."/>
            <person name="Chicoki N."/>
            <person name="Fauchery L."/>
            <person name="Kohler A."/>
            <person name="Kuo A."/>
            <person name="LaButti K."/>
            <person name="Pangilinan J."/>
            <person name="Lipzen A."/>
            <person name="Riley R."/>
            <person name="Andreopoulos W."/>
            <person name="He G."/>
            <person name="Johnson J."/>
            <person name="Barry K.W."/>
            <person name="Grigoriev I.V."/>
            <person name="Nagy L."/>
            <person name="Hibbett D."/>
            <person name="Henrissat B."/>
            <person name="Matheny P.B."/>
            <person name="Labbe J."/>
            <person name="Martin A.F."/>
        </authorList>
    </citation>
    <scope>NUCLEOTIDE SEQUENCE</scope>
    <source>
        <strain evidence="1">BPL698</strain>
    </source>
</reference>
<organism evidence="1 2">
    <name type="scientific">Russula earlei</name>
    <dbReference type="NCBI Taxonomy" id="71964"/>
    <lineage>
        <taxon>Eukaryota</taxon>
        <taxon>Fungi</taxon>
        <taxon>Dikarya</taxon>
        <taxon>Basidiomycota</taxon>
        <taxon>Agaricomycotina</taxon>
        <taxon>Agaricomycetes</taxon>
        <taxon>Russulales</taxon>
        <taxon>Russulaceae</taxon>
        <taxon>Russula</taxon>
    </lineage>
</organism>
<sequence length="112" mass="12400">MVPRIIRDLGPFLLETSEDTLSLVLETVSVLSAVAKGSWFTTDLAVALAAALLDIWPKNMKDLIFLSLPWFQLSSQRHQGFTRGNGQARIAEAQGCNWIIRCERALDVLVSS</sequence>
<evidence type="ECO:0000313" key="2">
    <source>
        <dbReference type="Proteomes" id="UP001207468"/>
    </source>
</evidence>
<proteinExistence type="predicted"/>
<comment type="caution">
    <text evidence="1">The sequence shown here is derived from an EMBL/GenBank/DDBJ whole genome shotgun (WGS) entry which is preliminary data.</text>
</comment>